<protein>
    <submittedName>
        <fullName evidence="1">Uncharacterized protein</fullName>
    </submittedName>
</protein>
<keyword evidence="2" id="KW-1185">Reference proteome</keyword>
<proteinExistence type="predicted"/>
<comment type="caution">
    <text evidence="1">The sequence shown here is derived from an EMBL/GenBank/DDBJ whole genome shotgun (WGS) entry which is preliminary data.</text>
</comment>
<sequence>MELTDFEEAIHHAMRQYSLEHLTVTEETSQENILEAIQKSLAVCRLAGINSEQHFKKIYVYNADISTLNIDWRMTKKGLNLMIILTSSMNEKMAQWLWELANL</sequence>
<gene>
    <name evidence="1" type="ORF">HNP25_001244</name>
</gene>
<name>A0A841EGU4_9BACT</name>
<organism evidence="1 2">
    <name type="scientific">Arcicella rosea</name>
    <dbReference type="NCBI Taxonomy" id="502909"/>
    <lineage>
        <taxon>Bacteria</taxon>
        <taxon>Pseudomonadati</taxon>
        <taxon>Bacteroidota</taxon>
        <taxon>Cytophagia</taxon>
        <taxon>Cytophagales</taxon>
        <taxon>Flectobacillaceae</taxon>
        <taxon>Arcicella</taxon>
    </lineage>
</organism>
<accession>A0A841EGU4</accession>
<dbReference type="RefSeq" id="WP_184131872.1">
    <property type="nucleotide sequence ID" value="NZ_JACHKT010000006.1"/>
</dbReference>
<reference evidence="1 2" key="1">
    <citation type="submission" date="2020-08" db="EMBL/GenBank/DDBJ databases">
        <title>Functional genomics of gut bacteria from endangered species of beetles.</title>
        <authorList>
            <person name="Carlos-Shanley C."/>
        </authorList>
    </citation>
    <scope>NUCLEOTIDE SEQUENCE [LARGE SCALE GENOMIC DNA]</scope>
    <source>
        <strain evidence="1 2">S00070</strain>
    </source>
</reference>
<dbReference type="EMBL" id="JACHKT010000006">
    <property type="protein sequence ID" value="MBB6002592.1"/>
    <property type="molecule type" value="Genomic_DNA"/>
</dbReference>
<evidence type="ECO:0000313" key="2">
    <source>
        <dbReference type="Proteomes" id="UP000524404"/>
    </source>
</evidence>
<evidence type="ECO:0000313" key="1">
    <source>
        <dbReference type="EMBL" id="MBB6002592.1"/>
    </source>
</evidence>
<dbReference type="AlphaFoldDB" id="A0A841EGU4"/>
<dbReference type="Proteomes" id="UP000524404">
    <property type="component" value="Unassembled WGS sequence"/>
</dbReference>